<evidence type="ECO:0000256" key="4">
    <source>
        <dbReference type="ARBA" id="ARBA00022619"/>
    </source>
</evidence>
<dbReference type="UniPathway" id="UPA00275">
    <property type="reaction ID" value="UER00404"/>
</dbReference>
<dbReference type="Proteomes" id="UP000503447">
    <property type="component" value="Chromosome"/>
</dbReference>
<dbReference type="NCBIfam" id="NF000812">
    <property type="entry name" value="PRK00061.1-4"/>
    <property type="match status" value="1"/>
</dbReference>
<dbReference type="InterPro" id="IPR036467">
    <property type="entry name" value="LS/RS_sf"/>
</dbReference>
<dbReference type="PANTHER" id="PTHR21058">
    <property type="entry name" value="6,7-DIMETHYL-8-RIBITYLLUMAZINE SYNTHASE DMRL SYNTHASE LUMAZINE SYNTHASE"/>
    <property type="match status" value="1"/>
</dbReference>
<dbReference type="FunFam" id="3.40.50.960:FF:000001">
    <property type="entry name" value="6,7-dimethyl-8-ribityllumazine synthase"/>
    <property type="match status" value="1"/>
</dbReference>
<dbReference type="GO" id="GO:0005829">
    <property type="term" value="C:cytosol"/>
    <property type="evidence" value="ECO:0007669"/>
    <property type="project" value="TreeGrafter"/>
</dbReference>
<dbReference type="Gene3D" id="3.40.50.960">
    <property type="entry name" value="Lumazine/riboflavin synthase"/>
    <property type="match status" value="1"/>
</dbReference>
<evidence type="ECO:0000313" key="11">
    <source>
        <dbReference type="Proteomes" id="UP000503447"/>
    </source>
</evidence>
<dbReference type="SUPFAM" id="SSF52121">
    <property type="entry name" value="Lumazine synthase"/>
    <property type="match status" value="1"/>
</dbReference>
<gene>
    <name evidence="9" type="primary">ribH</name>
    <name evidence="10" type="ORF">FTUN_1626</name>
</gene>
<feature type="binding site" evidence="9">
    <location>
        <position position="21"/>
    </location>
    <ligand>
        <name>5-amino-6-(D-ribitylamino)uracil</name>
        <dbReference type="ChEBI" id="CHEBI:15934"/>
    </ligand>
</feature>
<dbReference type="CDD" id="cd09209">
    <property type="entry name" value="Lumazine_synthase-I"/>
    <property type="match status" value="1"/>
</dbReference>
<dbReference type="AlphaFoldDB" id="A0A6M5YJ79"/>
<name>A0A6M5YJ79_9BACT</name>
<feature type="binding site" evidence="9">
    <location>
        <position position="126"/>
    </location>
    <ligand>
        <name>(2S)-2-hydroxy-3-oxobutyl phosphate</name>
        <dbReference type="ChEBI" id="CHEBI:58830"/>
    </ligand>
</feature>
<feature type="active site" description="Proton donor" evidence="9">
    <location>
        <position position="87"/>
    </location>
</feature>
<evidence type="ECO:0000256" key="1">
    <source>
        <dbReference type="ARBA" id="ARBA00004917"/>
    </source>
</evidence>
<dbReference type="EMBL" id="CP053452">
    <property type="protein sequence ID" value="QJW94107.1"/>
    <property type="molecule type" value="Genomic_DNA"/>
</dbReference>
<proteinExistence type="inferred from homology"/>
<dbReference type="RefSeq" id="WP_171470179.1">
    <property type="nucleotide sequence ID" value="NZ_CP053452.2"/>
</dbReference>
<dbReference type="InterPro" id="IPR034964">
    <property type="entry name" value="LS"/>
</dbReference>
<keyword evidence="5 9" id="KW-0808">Transferase</keyword>
<comment type="function">
    <text evidence="7 9">Catalyzes the formation of 6,7-dimethyl-8-ribityllumazine by condensation of 5-amino-6-(D-ribitylamino)uracil with 3,4-dihydroxy-2-butanone 4-phosphate. This is the penultimate step in the biosynthesis of riboflavin.</text>
</comment>
<evidence type="ECO:0000256" key="3">
    <source>
        <dbReference type="ARBA" id="ARBA00012664"/>
    </source>
</evidence>
<evidence type="ECO:0000313" key="10">
    <source>
        <dbReference type="EMBL" id="QJW94107.1"/>
    </source>
</evidence>
<comment type="catalytic activity">
    <reaction evidence="6 9">
        <text>(2S)-2-hydroxy-3-oxobutyl phosphate + 5-amino-6-(D-ribitylamino)uracil = 6,7-dimethyl-8-(1-D-ribityl)lumazine + phosphate + 2 H2O + H(+)</text>
        <dbReference type="Rhea" id="RHEA:26152"/>
        <dbReference type="ChEBI" id="CHEBI:15377"/>
        <dbReference type="ChEBI" id="CHEBI:15378"/>
        <dbReference type="ChEBI" id="CHEBI:15934"/>
        <dbReference type="ChEBI" id="CHEBI:43474"/>
        <dbReference type="ChEBI" id="CHEBI:58201"/>
        <dbReference type="ChEBI" id="CHEBI:58830"/>
        <dbReference type="EC" id="2.5.1.78"/>
    </reaction>
</comment>
<organism evidence="10 11">
    <name type="scientific">Frigoriglobus tundricola</name>
    <dbReference type="NCBI Taxonomy" id="2774151"/>
    <lineage>
        <taxon>Bacteria</taxon>
        <taxon>Pseudomonadati</taxon>
        <taxon>Planctomycetota</taxon>
        <taxon>Planctomycetia</taxon>
        <taxon>Gemmatales</taxon>
        <taxon>Gemmataceae</taxon>
        <taxon>Frigoriglobus</taxon>
    </lineage>
</organism>
<dbReference type="KEGG" id="ftj:FTUN_1626"/>
<comment type="pathway">
    <text evidence="1 9">Cofactor biosynthesis; riboflavin biosynthesis; riboflavin from 2-hydroxy-3-oxobutyl phosphate and 5-amino-6-(D-ribitylamino)uracil: step 1/2.</text>
</comment>
<dbReference type="GO" id="GO:0009231">
    <property type="term" value="P:riboflavin biosynthetic process"/>
    <property type="evidence" value="ECO:0007669"/>
    <property type="project" value="UniProtKB-UniRule"/>
</dbReference>
<feature type="binding site" evidence="9">
    <location>
        <begin position="55"/>
        <end position="57"/>
    </location>
    <ligand>
        <name>5-amino-6-(D-ribitylamino)uracil</name>
        <dbReference type="ChEBI" id="CHEBI:15934"/>
    </ligand>
</feature>
<evidence type="ECO:0000256" key="7">
    <source>
        <dbReference type="ARBA" id="ARBA00058151"/>
    </source>
</evidence>
<keyword evidence="11" id="KW-1185">Reference proteome</keyword>
<dbReference type="Pfam" id="PF00885">
    <property type="entry name" value="DMRL_synthase"/>
    <property type="match status" value="1"/>
</dbReference>
<evidence type="ECO:0000256" key="5">
    <source>
        <dbReference type="ARBA" id="ARBA00022679"/>
    </source>
</evidence>
<dbReference type="PANTHER" id="PTHR21058:SF0">
    <property type="entry name" value="6,7-DIMETHYL-8-RIBITYLLUMAZINE SYNTHASE"/>
    <property type="match status" value="1"/>
</dbReference>
<keyword evidence="4 9" id="KW-0686">Riboflavin biosynthesis</keyword>
<dbReference type="HAMAP" id="MF_00178">
    <property type="entry name" value="Lumazine_synth"/>
    <property type="match status" value="1"/>
</dbReference>
<dbReference type="GO" id="GO:0009349">
    <property type="term" value="C:riboflavin synthase complex"/>
    <property type="evidence" value="ECO:0007669"/>
    <property type="project" value="UniProtKB-UniRule"/>
</dbReference>
<evidence type="ECO:0000256" key="8">
    <source>
        <dbReference type="ARBA" id="ARBA00072606"/>
    </source>
</evidence>
<dbReference type="InterPro" id="IPR002180">
    <property type="entry name" value="LS/RS"/>
</dbReference>
<evidence type="ECO:0000256" key="9">
    <source>
        <dbReference type="HAMAP-Rule" id="MF_00178"/>
    </source>
</evidence>
<dbReference type="EC" id="2.5.1.78" evidence="3 9"/>
<reference evidence="11" key="1">
    <citation type="submission" date="2020-05" db="EMBL/GenBank/DDBJ databases">
        <title>Frigoriglobus tundricola gen. nov., sp. nov., a psychrotolerant cellulolytic planctomycete of the family Gemmataceae with two divergent copies of 16S rRNA gene.</title>
        <authorList>
            <person name="Kulichevskaya I.S."/>
            <person name="Ivanova A.A."/>
            <person name="Naumoff D.G."/>
            <person name="Beletsky A.V."/>
            <person name="Rijpstra W.I.C."/>
            <person name="Sinninghe Damste J.S."/>
            <person name="Mardanov A.V."/>
            <person name="Ravin N.V."/>
            <person name="Dedysh S.N."/>
        </authorList>
    </citation>
    <scope>NUCLEOTIDE SEQUENCE [LARGE SCALE GENOMIC DNA]</scope>
    <source>
        <strain evidence="11">PL17</strain>
    </source>
</reference>
<protein>
    <recommendedName>
        <fullName evidence="8 9">6,7-dimethyl-8-ribityllumazine synthase</fullName>
        <shortName evidence="9">DMRL synthase</shortName>
        <shortName evidence="9">LS</shortName>
        <shortName evidence="9">Lumazine synthase</shortName>
        <ecNumber evidence="3 9">2.5.1.78</ecNumber>
    </recommendedName>
</protein>
<accession>A0A6M5YJ79</accession>
<evidence type="ECO:0000256" key="2">
    <source>
        <dbReference type="ARBA" id="ARBA00007424"/>
    </source>
</evidence>
<dbReference type="NCBIfam" id="TIGR00114">
    <property type="entry name" value="lumazine-synth"/>
    <property type="match status" value="1"/>
</dbReference>
<feature type="binding site" evidence="9">
    <location>
        <begin position="79"/>
        <end position="81"/>
    </location>
    <ligand>
        <name>5-amino-6-(D-ribitylamino)uracil</name>
        <dbReference type="ChEBI" id="CHEBI:15934"/>
    </ligand>
</feature>
<feature type="binding site" evidence="9">
    <location>
        <position position="112"/>
    </location>
    <ligand>
        <name>5-amino-6-(D-ribitylamino)uracil</name>
        <dbReference type="ChEBI" id="CHEBI:15934"/>
    </ligand>
</feature>
<feature type="binding site" evidence="9">
    <location>
        <begin position="84"/>
        <end position="85"/>
    </location>
    <ligand>
        <name>(2S)-2-hydroxy-3-oxobutyl phosphate</name>
        <dbReference type="ChEBI" id="CHEBI:58830"/>
    </ligand>
</feature>
<evidence type="ECO:0000256" key="6">
    <source>
        <dbReference type="ARBA" id="ARBA00048785"/>
    </source>
</evidence>
<dbReference type="GO" id="GO:0000906">
    <property type="term" value="F:6,7-dimethyl-8-ribityllumazine synthase activity"/>
    <property type="evidence" value="ECO:0007669"/>
    <property type="project" value="UniProtKB-UniRule"/>
</dbReference>
<comment type="similarity">
    <text evidence="2 9">Belongs to the DMRL synthase family.</text>
</comment>
<sequence>MLYEGDFSPPDGRFVLVAARFNGFIVDQLVAGATDAFRRHGVSDDRIDLVRVPGAYEIPLVAQRLGASGTFAAVVCLGCVIRGDTDHYDHVAGAATSGIAQAALASGVPVVFGVLTCDTLEQAIHRAGAKAGNKGFEAAVCAVEMVNLLKKLPG</sequence>